<dbReference type="PROSITE" id="PS51038">
    <property type="entry name" value="BAH"/>
    <property type="match status" value="1"/>
</dbReference>
<dbReference type="InterPro" id="IPR050390">
    <property type="entry name" value="C5-Methyltransferase"/>
</dbReference>
<dbReference type="Gene3D" id="2.30.30.490">
    <property type="match status" value="2"/>
</dbReference>
<keyword evidence="5" id="KW-0949">S-adenosyl-L-methionine</keyword>
<comment type="subcellular location">
    <subcellularLocation>
        <location evidence="1">Nucleus</location>
    </subcellularLocation>
</comment>
<dbReference type="CDD" id="cd04370">
    <property type="entry name" value="BAH"/>
    <property type="match status" value="1"/>
</dbReference>
<dbReference type="GO" id="GO:0006346">
    <property type="term" value="P:DNA methylation-dependent constitutive heterochromatin formation"/>
    <property type="evidence" value="ECO:0007669"/>
    <property type="project" value="InterPro"/>
</dbReference>
<feature type="region of interest" description="Disordered" evidence="12">
    <location>
        <begin position="953"/>
        <end position="1030"/>
    </location>
</feature>
<evidence type="ECO:0000313" key="15">
    <source>
        <dbReference type="EMBL" id="KAH8031914.1"/>
    </source>
</evidence>
<dbReference type="Gene3D" id="1.10.10.2230">
    <property type="match status" value="1"/>
</dbReference>
<dbReference type="VEuPathDB" id="VectorBase:LOC119164854"/>
<keyword evidence="8" id="KW-0862">Zinc</keyword>
<evidence type="ECO:0000256" key="12">
    <source>
        <dbReference type="SAM" id="MobiDB-lite"/>
    </source>
</evidence>
<evidence type="ECO:0000259" key="13">
    <source>
        <dbReference type="PROSITE" id="PS51038"/>
    </source>
</evidence>
<dbReference type="InterPro" id="IPR001025">
    <property type="entry name" value="BAH_dom"/>
</dbReference>
<evidence type="ECO:0000256" key="7">
    <source>
        <dbReference type="ARBA" id="ARBA00022771"/>
    </source>
</evidence>
<dbReference type="PROSITE" id="PS51058">
    <property type="entry name" value="ZF_CXXC"/>
    <property type="match status" value="1"/>
</dbReference>
<evidence type="ECO:0000256" key="5">
    <source>
        <dbReference type="ARBA" id="ARBA00022691"/>
    </source>
</evidence>
<feature type="domain" description="CXXC-type" evidence="14">
    <location>
        <begin position="153"/>
        <end position="199"/>
    </location>
</feature>
<keyword evidence="10" id="KW-0539">Nucleus</keyword>
<organism evidence="15 16">
    <name type="scientific">Rhipicephalus microplus</name>
    <name type="common">Cattle tick</name>
    <name type="synonym">Boophilus microplus</name>
    <dbReference type="NCBI Taxonomy" id="6941"/>
    <lineage>
        <taxon>Eukaryota</taxon>
        <taxon>Metazoa</taxon>
        <taxon>Ecdysozoa</taxon>
        <taxon>Arthropoda</taxon>
        <taxon>Chelicerata</taxon>
        <taxon>Arachnida</taxon>
        <taxon>Acari</taxon>
        <taxon>Parasitiformes</taxon>
        <taxon>Ixodida</taxon>
        <taxon>Ixodoidea</taxon>
        <taxon>Ixodidae</taxon>
        <taxon>Rhipicephalinae</taxon>
        <taxon>Rhipicephalus</taxon>
        <taxon>Boophilus</taxon>
    </lineage>
</organism>
<evidence type="ECO:0000313" key="16">
    <source>
        <dbReference type="Proteomes" id="UP000821866"/>
    </source>
</evidence>
<evidence type="ECO:0000256" key="11">
    <source>
        <dbReference type="PROSITE-ProRule" id="PRU00509"/>
    </source>
</evidence>
<feature type="compositionally biased region" description="Basic and acidic residues" evidence="12">
    <location>
        <begin position="1001"/>
        <end position="1016"/>
    </location>
</feature>
<dbReference type="GO" id="GO:0005634">
    <property type="term" value="C:nucleus"/>
    <property type="evidence" value="ECO:0007669"/>
    <property type="project" value="UniProtKB-SubCell"/>
</dbReference>
<reference evidence="15" key="1">
    <citation type="journal article" date="2020" name="Cell">
        <title>Large-Scale Comparative Analyses of Tick Genomes Elucidate Their Genetic Diversity and Vector Capacities.</title>
        <authorList>
            <consortium name="Tick Genome and Microbiome Consortium (TIGMIC)"/>
            <person name="Jia N."/>
            <person name="Wang J."/>
            <person name="Shi W."/>
            <person name="Du L."/>
            <person name="Sun Y."/>
            <person name="Zhan W."/>
            <person name="Jiang J.F."/>
            <person name="Wang Q."/>
            <person name="Zhang B."/>
            <person name="Ji P."/>
            <person name="Bell-Sakyi L."/>
            <person name="Cui X.M."/>
            <person name="Yuan T.T."/>
            <person name="Jiang B.G."/>
            <person name="Yang W.F."/>
            <person name="Lam T.T."/>
            <person name="Chang Q.C."/>
            <person name="Ding S.J."/>
            <person name="Wang X.J."/>
            <person name="Zhu J.G."/>
            <person name="Ruan X.D."/>
            <person name="Zhao L."/>
            <person name="Wei J.T."/>
            <person name="Ye R.Z."/>
            <person name="Que T.C."/>
            <person name="Du C.H."/>
            <person name="Zhou Y.H."/>
            <person name="Cheng J.X."/>
            <person name="Dai P.F."/>
            <person name="Guo W.B."/>
            <person name="Han X.H."/>
            <person name="Huang E.J."/>
            <person name="Li L.F."/>
            <person name="Wei W."/>
            <person name="Gao Y.C."/>
            <person name="Liu J.Z."/>
            <person name="Shao H.Z."/>
            <person name="Wang X."/>
            <person name="Wang C.C."/>
            <person name="Yang T.C."/>
            <person name="Huo Q.B."/>
            <person name="Li W."/>
            <person name="Chen H.Y."/>
            <person name="Chen S.E."/>
            <person name="Zhou L.G."/>
            <person name="Ni X.B."/>
            <person name="Tian J.H."/>
            <person name="Sheng Y."/>
            <person name="Liu T."/>
            <person name="Pan Y.S."/>
            <person name="Xia L.Y."/>
            <person name="Li J."/>
            <person name="Zhao F."/>
            <person name="Cao W.C."/>
        </authorList>
    </citation>
    <scope>NUCLEOTIDE SEQUENCE</scope>
    <source>
        <strain evidence="15">Rmic-2018</strain>
    </source>
</reference>
<dbReference type="InterPro" id="IPR043151">
    <property type="entry name" value="BAH_sf"/>
</dbReference>
<evidence type="ECO:0000256" key="10">
    <source>
        <dbReference type="ARBA" id="ARBA00023242"/>
    </source>
</evidence>
<evidence type="ECO:0000256" key="9">
    <source>
        <dbReference type="ARBA" id="ARBA00023125"/>
    </source>
</evidence>
<keyword evidence="16" id="KW-1185">Reference proteome</keyword>
<dbReference type="GO" id="GO:0044027">
    <property type="term" value="P:negative regulation of gene expression via chromosomal CpG island methylation"/>
    <property type="evidence" value="ECO:0007669"/>
    <property type="project" value="TreeGrafter"/>
</dbReference>
<dbReference type="Proteomes" id="UP000821866">
    <property type="component" value="Chromosome 3"/>
</dbReference>
<name>A0A9J6ECA0_RHIMP</name>
<dbReference type="GO" id="GO:0003886">
    <property type="term" value="F:DNA (cytosine-5-)-methyltransferase activity"/>
    <property type="evidence" value="ECO:0007669"/>
    <property type="project" value="UniProtKB-EC"/>
</dbReference>
<evidence type="ECO:0000259" key="14">
    <source>
        <dbReference type="PROSITE" id="PS51058"/>
    </source>
</evidence>
<dbReference type="Gene3D" id="3.90.120.10">
    <property type="entry name" value="DNA Methylase, subunit A, domain 2"/>
    <property type="match status" value="1"/>
</dbReference>
<evidence type="ECO:0000256" key="2">
    <source>
        <dbReference type="ARBA" id="ARBA00011975"/>
    </source>
</evidence>
<dbReference type="InterPro" id="IPR001525">
    <property type="entry name" value="C5_MeTfrase"/>
</dbReference>
<dbReference type="EC" id="2.1.1.37" evidence="2"/>
<dbReference type="PIRSF" id="PIRSF037404">
    <property type="entry name" value="DNMT1"/>
    <property type="match status" value="1"/>
</dbReference>
<dbReference type="PANTHER" id="PTHR10629:SF52">
    <property type="entry name" value="DNA (CYTOSINE-5)-METHYLTRANSFERASE 1"/>
    <property type="match status" value="1"/>
</dbReference>
<keyword evidence="3" id="KW-0489">Methyltransferase</keyword>
<dbReference type="SMART" id="SM00439">
    <property type="entry name" value="BAH"/>
    <property type="match status" value="1"/>
</dbReference>
<keyword evidence="6" id="KW-0479">Metal-binding</keyword>
<evidence type="ECO:0000256" key="4">
    <source>
        <dbReference type="ARBA" id="ARBA00022679"/>
    </source>
</evidence>
<dbReference type="GO" id="GO:0003682">
    <property type="term" value="F:chromatin binding"/>
    <property type="evidence" value="ECO:0007669"/>
    <property type="project" value="InterPro"/>
</dbReference>
<dbReference type="GO" id="GO:0008270">
    <property type="term" value="F:zinc ion binding"/>
    <property type="evidence" value="ECO:0007669"/>
    <property type="project" value="UniProtKB-KW"/>
</dbReference>
<dbReference type="Pfam" id="PF01426">
    <property type="entry name" value="BAH"/>
    <property type="match status" value="1"/>
</dbReference>
<dbReference type="InterPro" id="IPR002857">
    <property type="entry name" value="Znf_CXXC"/>
</dbReference>
<dbReference type="Pfam" id="PF02008">
    <property type="entry name" value="zf-CXXC"/>
    <property type="match status" value="1"/>
</dbReference>
<keyword evidence="7 11" id="KW-0863">Zinc-finger</keyword>
<dbReference type="PANTHER" id="PTHR10629">
    <property type="entry name" value="CYTOSINE-SPECIFIC METHYLTRANSFERASE"/>
    <property type="match status" value="1"/>
</dbReference>
<sequence>MKPSDQYEPYMKRMGEKMYLLRGVLEKLIESSGDASFDEVVHHLETLEGLPIDVGPLTLETLHQYSQFVVDQVQAYDLADDADDGTLLLDSAFICDLIRITGAVIRNVPKWRSLPTVEHREAKKPKSPFVMPAVCKTLEELCKAASSTPKRLVPARKNRCGLCEACLASECKVCVFCLNMKKYGGPGTFKQCCVRRRCQQRHLLDSVDCTGTDSMDQEVSTLPDEPFAQREFVKRYGIDVVWTGESLGTSEGKTFYQCCSIGSDLNVTVGEGVIVLSTLLDIKCYIGRVTQLYADKEGKKFAHVIWFRRYEETIFGSYFFGVSGELFSTTECDEVPLEAIRNVCSIVFHGKDGAHVDIARLKGSTFFYRFQCHVKTCTFTEANAECPSCLCAQQQKCAKTLAYLPNINSDCFFVKPSAIRVPLRPKLSETTQEDSVVPVLSGNKFTESYRKILRPPHIEDCNSPDPYRICCIVSKGPKGKTRRTNGDSTLLVQPFYRDYEVTEGSKDKLHLCLSPKSFSIELTDVVAPCEVVYRVGGSLGTCFDTVRPPFYFSQCYDAEENTYSEPTAEAKQIGLHLVSCSPPPDTLKAIDVYCGCGGLSLGLLQSGVAETVLALSDNEHHLNTFRMNFPFVCAPRSCPSNVLRGLQSGKASLELSVFKRGEIHLVCGTPSFESSKCSDGLPLSNSQLATFLGFCEFYDPQYVVLVAERRAVKYNNGSGLVIALKCLLDLGYQTSCSILQDGCYGIPQRHRRLVIFGAKRGLAKLPAFPPVTHAFDIPERHLTFSFDGRAYTSPLAATSAAPYPRTTLRDAIGDLARDGGAGPVTDFMRFCGRRGAPSDSDCFKRMNPMAQARIELVPRTRGSDWRDLPNVEVQLSDGTTAKRLVYTHKCASSPYRHQRGVCACAEDSTTPCDPRYRQENTLIPWSLVHTAHRSGQWSGVYGRLQWDGYLHRRRGQPRTAEQAGSGHSPRRGQGYQRARVCSDSGLPGRLRVLGSNSGAVQDDRHERGSSSGDRYRQRVSQDAALNEHFD</sequence>
<evidence type="ECO:0000256" key="1">
    <source>
        <dbReference type="ARBA" id="ARBA00004123"/>
    </source>
</evidence>
<feature type="domain" description="BAH" evidence="13">
    <location>
        <begin position="265"/>
        <end position="383"/>
    </location>
</feature>
<keyword evidence="9" id="KW-0238">DNA-binding</keyword>
<evidence type="ECO:0000256" key="6">
    <source>
        <dbReference type="ARBA" id="ARBA00022723"/>
    </source>
</evidence>
<dbReference type="GO" id="GO:0032259">
    <property type="term" value="P:methylation"/>
    <property type="evidence" value="ECO:0007669"/>
    <property type="project" value="UniProtKB-KW"/>
</dbReference>
<keyword evidence="4" id="KW-0808">Transferase</keyword>
<proteinExistence type="predicted"/>
<dbReference type="EMBL" id="JABSTU010000005">
    <property type="protein sequence ID" value="KAH8031914.1"/>
    <property type="molecule type" value="Genomic_DNA"/>
</dbReference>
<dbReference type="GO" id="GO:0003677">
    <property type="term" value="F:DNA binding"/>
    <property type="evidence" value="ECO:0007669"/>
    <property type="project" value="UniProtKB-KW"/>
</dbReference>
<dbReference type="SUPFAM" id="SSF53335">
    <property type="entry name" value="S-adenosyl-L-methionine-dependent methyltransferases"/>
    <property type="match status" value="1"/>
</dbReference>
<dbReference type="Pfam" id="PF00145">
    <property type="entry name" value="DNA_methylase"/>
    <property type="match status" value="1"/>
</dbReference>
<reference evidence="15" key="2">
    <citation type="submission" date="2021-09" db="EMBL/GenBank/DDBJ databases">
        <authorList>
            <person name="Jia N."/>
            <person name="Wang J."/>
            <person name="Shi W."/>
            <person name="Du L."/>
            <person name="Sun Y."/>
            <person name="Zhan W."/>
            <person name="Jiang J."/>
            <person name="Wang Q."/>
            <person name="Zhang B."/>
            <person name="Ji P."/>
            <person name="Sakyi L.B."/>
            <person name="Cui X."/>
            <person name="Yuan T."/>
            <person name="Jiang B."/>
            <person name="Yang W."/>
            <person name="Lam T.T.-Y."/>
            <person name="Chang Q."/>
            <person name="Ding S."/>
            <person name="Wang X."/>
            <person name="Zhu J."/>
            <person name="Ruan X."/>
            <person name="Zhao L."/>
            <person name="Wei J."/>
            <person name="Que T."/>
            <person name="Du C."/>
            <person name="Cheng J."/>
            <person name="Dai P."/>
            <person name="Han X."/>
            <person name="Huang E."/>
            <person name="Gao Y."/>
            <person name="Liu J."/>
            <person name="Shao H."/>
            <person name="Ye R."/>
            <person name="Li L."/>
            <person name="Wei W."/>
            <person name="Wang X."/>
            <person name="Wang C."/>
            <person name="Huo Q."/>
            <person name="Li W."/>
            <person name="Guo W."/>
            <person name="Chen H."/>
            <person name="Chen S."/>
            <person name="Zhou L."/>
            <person name="Zhou L."/>
            <person name="Ni X."/>
            <person name="Tian J."/>
            <person name="Zhou Y."/>
            <person name="Sheng Y."/>
            <person name="Liu T."/>
            <person name="Pan Y."/>
            <person name="Xia L."/>
            <person name="Li J."/>
            <person name="Zhao F."/>
            <person name="Cao W."/>
        </authorList>
    </citation>
    <scope>NUCLEOTIDE SEQUENCE</scope>
    <source>
        <strain evidence="15">Rmic-2018</strain>
        <tissue evidence="15">Larvae</tissue>
    </source>
</reference>
<evidence type="ECO:0000256" key="3">
    <source>
        <dbReference type="ARBA" id="ARBA00022603"/>
    </source>
</evidence>
<comment type="caution">
    <text evidence="15">The sequence shown here is derived from an EMBL/GenBank/DDBJ whole genome shotgun (WGS) entry which is preliminary data.</text>
</comment>
<protein>
    <recommendedName>
        <fullName evidence="2">DNA (cytosine-5-)-methyltransferase</fullName>
        <ecNumber evidence="2">2.1.1.37</ecNumber>
    </recommendedName>
</protein>
<dbReference type="Gene3D" id="3.40.50.150">
    <property type="entry name" value="Vaccinia Virus protein VP39"/>
    <property type="match status" value="1"/>
</dbReference>
<dbReference type="InterPro" id="IPR029063">
    <property type="entry name" value="SAM-dependent_MTases_sf"/>
</dbReference>
<dbReference type="PRINTS" id="PR00105">
    <property type="entry name" value="C5METTRFRASE"/>
</dbReference>
<accession>A0A9J6ECA0</accession>
<gene>
    <name evidence="15" type="ORF">HPB51_022112</name>
</gene>
<evidence type="ECO:0000256" key="8">
    <source>
        <dbReference type="ARBA" id="ARBA00022833"/>
    </source>
</evidence>
<dbReference type="AlphaFoldDB" id="A0A9J6ECA0"/>